<keyword evidence="3" id="KW-1185">Reference proteome</keyword>
<dbReference type="Proteomes" id="UP000265618">
    <property type="component" value="Unassembled WGS sequence"/>
</dbReference>
<name>A0A9K3GH98_9EUKA</name>
<evidence type="ECO:0000313" key="3">
    <source>
        <dbReference type="Proteomes" id="UP000265618"/>
    </source>
</evidence>
<feature type="region of interest" description="Disordered" evidence="1">
    <location>
        <begin position="239"/>
        <end position="272"/>
    </location>
</feature>
<dbReference type="EMBL" id="BDIP01000752">
    <property type="protein sequence ID" value="GIQ82602.1"/>
    <property type="molecule type" value="Genomic_DNA"/>
</dbReference>
<dbReference type="AlphaFoldDB" id="A0A9K3GH98"/>
<comment type="caution">
    <text evidence="2">The sequence shown here is derived from an EMBL/GenBank/DDBJ whole genome shotgun (WGS) entry which is preliminary data.</text>
</comment>
<reference evidence="2 3" key="1">
    <citation type="journal article" date="2018" name="PLoS ONE">
        <title>The draft genome of Kipferlia bialata reveals reductive genome evolution in fornicate parasites.</title>
        <authorList>
            <person name="Tanifuji G."/>
            <person name="Takabayashi S."/>
            <person name="Kume K."/>
            <person name="Takagi M."/>
            <person name="Nakayama T."/>
            <person name="Kamikawa R."/>
            <person name="Inagaki Y."/>
            <person name="Hashimoto T."/>
        </authorList>
    </citation>
    <scope>NUCLEOTIDE SEQUENCE [LARGE SCALE GENOMIC DNA]</scope>
    <source>
        <strain evidence="2">NY0173</strain>
    </source>
</reference>
<protein>
    <submittedName>
        <fullName evidence="2">Uncharacterized protein</fullName>
    </submittedName>
</protein>
<evidence type="ECO:0000256" key="1">
    <source>
        <dbReference type="SAM" id="MobiDB-lite"/>
    </source>
</evidence>
<feature type="non-terminal residue" evidence="2">
    <location>
        <position position="1"/>
    </location>
</feature>
<accession>A0A9K3GH98</accession>
<feature type="compositionally biased region" description="Basic residues" evidence="1">
    <location>
        <begin position="261"/>
        <end position="272"/>
    </location>
</feature>
<proteinExistence type="predicted"/>
<evidence type="ECO:0000313" key="2">
    <source>
        <dbReference type="EMBL" id="GIQ82602.1"/>
    </source>
</evidence>
<sequence length="272" mass="29877">MLVLRLCLYCYRDYTAVTAPALLVLDTALPRARLASIPEATGLLLGAQVAVSAASKGMESVPASGSLMAWCRLWDALTLPPKGEAYEALGAQHRQLILPETYKAPKSLSLPLFPSKESPFSVSLSMPASRVYLAPMAQRLAAISTPSLSDRVGAQATEDIKREIKTFEPSMWFGAEVTAGTKEQRIKRHLAREKRDNIRFLRHEGMAKQHQATAEEEARRAASGVALKRAITLIQKLAKMSDKEKAKAAKQRQSRGMVPLAKRRQASNGKRK</sequence>
<gene>
    <name evidence="2" type="ORF">KIPB_003767</name>
</gene>
<organism evidence="2 3">
    <name type="scientific">Kipferlia bialata</name>
    <dbReference type="NCBI Taxonomy" id="797122"/>
    <lineage>
        <taxon>Eukaryota</taxon>
        <taxon>Metamonada</taxon>
        <taxon>Carpediemonas-like organisms</taxon>
        <taxon>Kipferlia</taxon>
    </lineage>
</organism>